<dbReference type="EMBL" id="WKFB01000235">
    <property type="protein sequence ID" value="KAF6730551.1"/>
    <property type="molecule type" value="Genomic_DNA"/>
</dbReference>
<reference evidence="1" key="1">
    <citation type="journal article" name="BMC Genomics">
        <title>Long-read sequencing and de novo genome assembly of marine medaka (Oryzias melastigma).</title>
        <authorList>
            <person name="Liang P."/>
            <person name="Saqib H.S.A."/>
            <person name="Ni X."/>
            <person name="Shen Y."/>
        </authorList>
    </citation>
    <scope>NUCLEOTIDE SEQUENCE</scope>
    <source>
        <strain evidence="1">Bigg-433</strain>
    </source>
</reference>
<dbReference type="Proteomes" id="UP000646548">
    <property type="component" value="Unassembled WGS sequence"/>
</dbReference>
<gene>
    <name evidence="1" type="ORF">FQA47_003834</name>
</gene>
<proteinExistence type="predicted"/>
<dbReference type="AlphaFoldDB" id="A0A834FDH4"/>
<name>A0A834FDH4_ORYME</name>
<evidence type="ECO:0000313" key="1">
    <source>
        <dbReference type="EMBL" id="KAF6730551.1"/>
    </source>
</evidence>
<sequence>MERGKGAGPGQEEDKHKPALRSWCYGKFILIIHSTHSMRTVLRPHHCEPLVDAGSVGSGFVVIGEGLRDADLQPCADVFCICRPLKLSAPSLKQFVGFLLISVK</sequence>
<accession>A0A834FDH4</accession>
<protein>
    <submittedName>
        <fullName evidence="1">Uncharacterized protein</fullName>
    </submittedName>
</protein>
<organism evidence="1 2">
    <name type="scientific">Oryzias melastigma</name>
    <name type="common">Marine medaka</name>
    <dbReference type="NCBI Taxonomy" id="30732"/>
    <lineage>
        <taxon>Eukaryota</taxon>
        <taxon>Metazoa</taxon>
        <taxon>Chordata</taxon>
        <taxon>Craniata</taxon>
        <taxon>Vertebrata</taxon>
        <taxon>Euteleostomi</taxon>
        <taxon>Actinopterygii</taxon>
        <taxon>Neopterygii</taxon>
        <taxon>Teleostei</taxon>
        <taxon>Neoteleostei</taxon>
        <taxon>Acanthomorphata</taxon>
        <taxon>Ovalentaria</taxon>
        <taxon>Atherinomorphae</taxon>
        <taxon>Beloniformes</taxon>
        <taxon>Adrianichthyidae</taxon>
        <taxon>Oryziinae</taxon>
        <taxon>Oryzias</taxon>
    </lineage>
</organism>
<comment type="caution">
    <text evidence="1">The sequence shown here is derived from an EMBL/GenBank/DDBJ whole genome shotgun (WGS) entry which is preliminary data.</text>
</comment>
<evidence type="ECO:0000313" key="2">
    <source>
        <dbReference type="Proteomes" id="UP000646548"/>
    </source>
</evidence>